<proteinExistence type="predicted"/>
<organism evidence="2 3">
    <name type="scientific">Salmonella enterica</name>
    <name type="common">Salmonella choleraesuis</name>
    <dbReference type="NCBI Taxonomy" id="28901"/>
    <lineage>
        <taxon>Bacteria</taxon>
        <taxon>Pseudomonadati</taxon>
        <taxon>Pseudomonadota</taxon>
        <taxon>Gammaproteobacteria</taxon>
        <taxon>Enterobacterales</taxon>
        <taxon>Enterobacteriaceae</taxon>
        <taxon>Salmonella</taxon>
    </lineage>
</organism>
<dbReference type="AlphaFoldDB" id="A0A379QG61"/>
<evidence type="ECO:0000313" key="3">
    <source>
        <dbReference type="Proteomes" id="UP000254597"/>
    </source>
</evidence>
<evidence type="ECO:0000256" key="1">
    <source>
        <dbReference type="SAM" id="MobiDB-lite"/>
    </source>
</evidence>
<gene>
    <name evidence="2" type="ORF">NCTC10252_01030</name>
</gene>
<protein>
    <submittedName>
        <fullName evidence="2">Uncharacterized protein</fullName>
    </submittedName>
</protein>
<name>A0A379QG61_SALER</name>
<feature type="region of interest" description="Disordered" evidence="1">
    <location>
        <begin position="1"/>
        <end position="26"/>
    </location>
</feature>
<dbReference type="Proteomes" id="UP000254597">
    <property type="component" value="Unassembled WGS sequence"/>
</dbReference>
<sequence length="312" mass="35560">MPQEQNSAPASTTATTLPGREDGQPNVKEVAITRTKPLCVIIAYAWHGGKTIMKAANFKKKHLLEKFPSADIDIETVISPEDFKSVWTNIYEKTTEKTKGGLHKYDLYEVHFLGHGAPDRLYLKGVDYTVDMVEKLEILPWHKDYGILVLHACRTGRKFENEKGEHDNNAKCIASEFSKYQNTKVIGQMVHATFNTKHSHIIQTGMELGYTQEGQTVLLPSYRTFKDEIDFKYRDYSLANSINIDILQENDVVLWAYKAGSNVSNLYGKDSEYAKLSDMQIWPCRLFINGESQDEQRIVGADVFNSNDLEYM</sequence>
<dbReference type="EMBL" id="UGWP01000004">
    <property type="protein sequence ID" value="SUF55821.1"/>
    <property type="molecule type" value="Genomic_DNA"/>
</dbReference>
<reference evidence="2 3" key="1">
    <citation type="submission" date="2018-06" db="EMBL/GenBank/DDBJ databases">
        <authorList>
            <consortium name="Pathogen Informatics"/>
            <person name="Doyle S."/>
        </authorList>
    </citation>
    <scope>NUCLEOTIDE SEQUENCE [LARGE SCALE GENOMIC DNA]</scope>
    <source>
        <strain evidence="2 3">NCTC10252</strain>
    </source>
</reference>
<feature type="compositionally biased region" description="Low complexity" evidence="1">
    <location>
        <begin position="7"/>
        <end position="16"/>
    </location>
</feature>
<accession>A0A379QG61</accession>
<evidence type="ECO:0000313" key="2">
    <source>
        <dbReference type="EMBL" id="SUF55821.1"/>
    </source>
</evidence>